<reference evidence="1 2" key="1">
    <citation type="submission" date="2019-09" db="EMBL/GenBank/DDBJ databases">
        <authorList>
            <person name="Ou C."/>
        </authorList>
    </citation>
    <scope>NUCLEOTIDE SEQUENCE [LARGE SCALE GENOMIC DNA]</scope>
    <source>
        <strain evidence="1">S2</strain>
        <tissue evidence="1">Leaf</tissue>
    </source>
</reference>
<keyword evidence="2" id="KW-1185">Reference proteome</keyword>
<reference evidence="2" key="2">
    <citation type="submission" date="2019-10" db="EMBL/GenBank/DDBJ databases">
        <title>A de novo genome assembly of a pear dwarfing rootstock.</title>
        <authorList>
            <person name="Wang F."/>
            <person name="Wang J."/>
            <person name="Li S."/>
            <person name="Zhang Y."/>
            <person name="Fang M."/>
            <person name="Ma L."/>
            <person name="Zhao Y."/>
            <person name="Jiang S."/>
        </authorList>
    </citation>
    <scope>NUCLEOTIDE SEQUENCE [LARGE SCALE GENOMIC DNA]</scope>
</reference>
<dbReference type="Proteomes" id="UP000327157">
    <property type="component" value="Chromosome 3"/>
</dbReference>
<protein>
    <submittedName>
        <fullName evidence="1">Uncharacterized protein</fullName>
    </submittedName>
</protein>
<evidence type="ECO:0000313" key="1">
    <source>
        <dbReference type="EMBL" id="KAB2615199.1"/>
    </source>
</evidence>
<comment type="caution">
    <text evidence="1">The sequence shown here is derived from an EMBL/GenBank/DDBJ whole genome shotgun (WGS) entry which is preliminary data.</text>
</comment>
<gene>
    <name evidence="1" type="ORF">D8674_021787</name>
</gene>
<accession>A0A5N5GI39</accession>
<sequence length="123" mass="15127">MADSRGFSSKKKLVVRLERYRRKQVSYFDDKSMVDEFRYDIGSLVRRECSTEFESWKIVHEELKKSMSGELSVHWDVDETEEKQRKYMDELFKQSFRQWKFDMLQGMWSELLLPQRRRIEVEL</sequence>
<name>A0A5N5GI39_9ROSA</name>
<evidence type="ECO:0000313" key="2">
    <source>
        <dbReference type="Proteomes" id="UP000327157"/>
    </source>
</evidence>
<organism evidence="1 2">
    <name type="scientific">Pyrus ussuriensis x Pyrus communis</name>
    <dbReference type="NCBI Taxonomy" id="2448454"/>
    <lineage>
        <taxon>Eukaryota</taxon>
        <taxon>Viridiplantae</taxon>
        <taxon>Streptophyta</taxon>
        <taxon>Embryophyta</taxon>
        <taxon>Tracheophyta</taxon>
        <taxon>Spermatophyta</taxon>
        <taxon>Magnoliopsida</taxon>
        <taxon>eudicotyledons</taxon>
        <taxon>Gunneridae</taxon>
        <taxon>Pentapetalae</taxon>
        <taxon>rosids</taxon>
        <taxon>fabids</taxon>
        <taxon>Rosales</taxon>
        <taxon>Rosaceae</taxon>
        <taxon>Amygdaloideae</taxon>
        <taxon>Maleae</taxon>
        <taxon>Pyrus</taxon>
    </lineage>
</organism>
<dbReference type="EMBL" id="SMOL01000402">
    <property type="protein sequence ID" value="KAB2615199.1"/>
    <property type="molecule type" value="Genomic_DNA"/>
</dbReference>
<proteinExistence type="predicted"/>
<dbReference type="AlphaFoldDB" id="A0A5N5GI39"/>
<dbReference type="OrthoDB" id="10446125at2759"/>
<reference evidence="1 2" key="3">
    <citation type="submission" date="2019-11" db="EMBL/GenBank/DDBJ databases">
        <title>A de novo genome assembly of a pear dwarfing rootstock.</title>
        <authorList>
            <person name="Wang F."/>
            <person name="Wang J."/>
            <person name="Li S."/>
            <person name="Zhang Y."/>
            <person name="Fang M."/>
            <person name="Ma L."/>
            <person name="Zhao Y."/>
            <person name="Jiang S."/>
        </authorList>
    </citation>
    <scope>NUCLEOTIDE SEQUENCE [LARGE SCALE GENOMIC DNA]</scope>
    <source>
        <strain evidence="1">S2</strain>
        <tissue evidence="1">Leaf</tissue>
    </source>
</reference>